<feature type="active site" description="Nucleophile" evidence="1">
    <location>
        <position position="54"/>
    </location>
</feature>
<dbReference type="InterPro" id="IPR037460">
    <property type="entry name" value="SEST-like"/>
</dbReference>
<accession>A0A6L6XVU9</accession>
<dbReference type="SUPFAM" id="SSF52266">
    <property type="entry name" value="SGNH hydrolase"/>
    <property type="match status" value="1"/>
</dbReference>
<dbReference type="RefSeq" id="WP_157342475.1">
    <property type="nucleotide sequence ID" value="NZ_WSEK01000004.1"/>
</dbReference>
<dbReference type="CDD" id="cd01823">
    <property type="entry name" value="SEST_like"/>
    <property type="match status" value="1"/>
</dbReference>
<feature type="chain" id="PRO_5039465919" evidence="3">
    <location>
        <begin position="22"/>
        <end position="296"/>
    </location>
</feature>
<keyword evidence="3" id="KW-0732">Signal</keyword>
<keyword evidence="5" id="KW-0378">Hydrolase</keyword>
<name>A0A6L6XVU9_9ACTN</name>
<gene>
    <name evidence="5" type="ORF">GON03_10880</name>
</gene>
<dbReference type="PROSITE" id="PS51257">
    <property type="entry name" value="PROKAR_LIPOPROTEIN"/>
    <property type="match status" value="1"/>
</dbReference>
<evidence type="ECO:0000256" key="2">
    <source>
        <dbReference type="PIRSR" id="PIRSR637460-2"/>
    </source>
</evidence>
<evidence type="ECO:0000313" key="6">
    <source>
        <dbReference type="Proteomes" id="UP000473525"/>
    </source>
</evidence>
<dbReference type="PANTHER" id="PTHR37981">
    <property type="entry name" value="LIPASE 2"/>
    <property type="match status" value="1"/>
</dbReference>
<dbReference type="InterPro" id="IPR036514">
    <property type="entry name" value="SGNH_hydro_sf"/>
</dbReference>
<dbReference type="GO" id="GO:0004806">
    <property type="term" value="F:triacylglycerol lipase activity"/>
    <property type="evidence" value="ECO:0007669"/>
    <property type="project" value="TreeGrafter"/>
</dbReference>
<feature type="disulfide bond" evidence="2">
    <location>
        <begin position="210"/>
        <end position="258"/>
    </location>
</feature>
<proteinExistence type="predicted"/>
<dbReference type="AlphaFoldDB" id="A0A6L6XVU9"/>
<keyword evidence="2" id="KW-1015">Disulfide bond</keyword>
<feature type="disulfide bond" evidence="2">
    <location>
        <begin position="147"/>
        <end position="160"/>
    </location>
</feature>
<sequence>MLRTSATALLALALTTVAGCADDDPQPAPLPAHGVGEPTSGATPVIQYVALGDSYTAAPLVPPTDTSTICLRSQKNYPAIVTEGLPGARLTDVSCSGATTLNVTTRQEAQTGGVPPQLRAVRPGTELVTIGLGGNDEALFGTMLVRCTQLAKQEPQGTPCSDELQDGVDGTLDRTRDNLVEVVQRVRRRAPDARVLLVGYPQIVPESGTCPDLPLAAGDYPFVRSVNERLAGAVEHAAEDADADYVDVWTPSAGHDICGAEPWINGRVTKLDTALAYHPLAVEQQAVAELVLGIVS</sequence>
<feature type="disulfide bond" evidence="2">
    <location>
        <begin position="70"/>
        <end position="95"/>
    </location>
</feature>
<dbReference type="Gene3D" id="3.40.50.1110">
    <property type="entry name" value="SGNH hydrolase"/>
    <property type="match status" value="1"/>
</dbReference>
<dbReference type="PANTHER" id="PTHR37981:SF1">
    <property type="entry name" value="SGNH HYDROLASE-TYPE ESTERASE DOMAIN-CONTAINING PROTEIN"/>
    <property type="match status" value="1"/>
</dbReference>
<evidence type="ECO:0000313" key="5">
    <source>
        <dbReference type="EMBL" id="MVQ49685.1"/>
    </source>
</evidence>
<dbReference type="Proteomes" id="UP000473525">
    <property type="component" value="Unassembled WGS sequence"/>
</dbReference>
<keyword evidence="6" id="KW-1185">Reference proteome</keyword>
<reference evidence="5 6" key="1">
    <citation type="submission" date="2019-12" db="EMBL/GenBank/DDBJ databases">
        <authorList>
            <person name="Huq M.A."/>
        </authorList>
    </citation>
    <scope>NUCLEOTIDE SEQUENCE [LARGE SCALE GENOMIC DNA]</scope>
    <source>
        <strain evidence="5 6">MAH-18</strain>
    </source>
</reference>
<dbReference type="InterPro" id="IPR013830">
    <property type="entry name" value="SGNH_hydro"/>
</dbReference>
<evidence type="ECO:0000256" key="3">
    <source>
        <dbReference type="SAM" id="SignalP"/>
    </source>
</evidence>
<feature type="domain" description="SGNH hydrolase-type esterase" evidence="4">
    <location>
        <begin position="50"/>
        <end position="278"/>
    </location>
</feature>
<evidence type="ECO:0000256" key="1">
    <source>
        <dbReference type="PIRSR" id="PIRSR637460-1"/>
    </source>
</evidence>
<dbReference type="Pfam" id="PF13472">
    <property type="entry name" value="Lipase_GDSL_2"/>
    <property type="match status" value="1"/>
</dbReference>
<feature type="active site" evidence="1">
    <location>
        <position position="278"/>
    </location>
</feature>
<feature type="signal peptide" evidence="3">
    <location>
        <begin position="1"/>
        <end position="21"/>
    </location>
</feature>
<organism evidence="5 6">
    <name type="scientific">Nocardioides agri</name>
    <dbReference type="NCBI Taxonomy" id="2682843"/>
    <lineage>
        <taxon>Bacteria</taxon>
        <taxon>Bacillati</taxon>
        <taxon>Actinomycetota</taxon>
        <taxon>Actinomycetes</taxon>
        <taxon>Propionibacteriales</taxon>
        <taxon>Nocardioidaceae</taxon>
        <taxon>Nocardioides</taxon>
    </lineage>
</organism>
<protein>
    <submittedName>
        <fullName evidence="5">SGNH/GDSL hydrolase family protein</fullName>
    </submittedName>
</protein>
<comment type="caution">
    <text evidence="5">The sequence shown here is derived from an EMBL/GenBank/DDBJ whole genome shotgun (WGS) entry which is preliminary data.</text>
</comment>
<evidence type="ECO:0000259" key="4">
    <source>
        <dbReference type="Pfam" id="PF13472"/>
    </source>
</evidence>
<dbReference type="GO" id="GO:0019433">
    <property type="term" value="P:triglyceride catabolic process"/>
    <property type="evidence" value="ECO:0007669"/>
    <property type="project" value="TreeGrafter"/>
</dbReference>
<dbReference type="EMBL" id="WSEK01000004">
    <property type="protein sequence ID" value="MVQ49685.1"/>
    <property type="molecule type" value="Genomic_DNA"/>
</dbReference>